<feature type="binding site" evidence="9">
    <location>
        <position position="143"/>
    </location>
    <ligand>
        <name>4-amino-2-methyl-5-(diphosphooxymethyl)pyrimidine</name>
        <dbReference type="ChEBI" id="CHEBI:57841"/>
    </ligand>
</feature>
<evidence type="ECO:0000256" key="9">
    <source>
        <dbReference type="HAMAP-Rule" id="MF_00097"/>
    </source>
</evidence>
<dbReference type="AlphaFoldDB" id="A0AAW3ZKZ2"/>
<evidence type="ECO:0000256" key="1">
    <source>
        <dbReference type="ARBA" id="ARBA00005165"/>
    </source>
</evidence>
<comment type="catalytic activity">
    <reaction evidence="6 9 10">
        <text>4-methyl-5-(2-phosphooxyethyl)-thiazole + 4-amino-2-methyl-5-(diphosphooxymethyl)pyrimidine + H(+) = thiamine phosphate + diphosphate</text>
        <dbReference type="Rhea" id="RHEA:22328"/>
        <dbReference type="ChEBI" id="CHEBI:15378"/>
        <dbReference type="ChEBI" id="CHEBI:33019"/>
        <dbReference type="ChEBI" id="CHEBI:37575"/>
        <dbReference type="ChEBI" id="CHEBI:57841"/>
        <dbReference type="ChEBI" id="CHEBI:58296"/>
        <dbReference type="EC" id="2.5.1.3"/>
    </reaction>
</comment>
<feature type="binding site" evidence="9">
    <location>
        <begin position="42"/>
        <end position="46"/>
    </location>
    <ligand>
        <name>4-amino-2-methyl-5-(diphosphooxymethyl)pyrimidine</name>
        <dbReference type="ChEBI" id="CHEBI:57841"/>
    </ligand>
</feature>
<dbReference type="GO" id="GO:0009229">
    <property type="term" value="P:thiamine diphosphate biosynthetic process"/>
    <property type="evidence" value="ECO:0007669"/>
    <property type="project" value="UniProtKB-UniRule"/>
</dbReference>
<comment type="caution">
    <text evidence="13">The sequence shown here is derived from an EMBL/GenBank/DDBJ whole genome shotgun (WGS) entry which is preliminary data.</text>
</comment>
<feature type="binding site" evidence="9">
    <location>
        <position position="113"/>
    </location>
    <ligand>
        <name>4-amino-2-methyl-5-(diphosphooxymethyl)pyrimidine</name>
        <dbReference type="ChEBI" id="CHEBI:57841"/>
    </ligand>
</feature>
<keyword evidence="5 9" id="KW-0784">Thiamine biosynthesis</keyword>
<dbReference type="SUPFAM" id="SSF51391">
    <property type="entry name" value="Thiamin phosphate synthase"/>
    <property type="match status" value="1"/>
</dbReference>
<comment type="cofactor">
    <cofactor evidence="9">
        <name>Mg(2+)</name>
        <dbReference type="ChEBI" id="CHEBI:18420"/>
    </cofactor>
    <text evidence="9">Binds 1 Mg(2+) ion per subunit.</text>
</comment>
<dbReference type="RefSeq" id="WP_192028454.1">
    <property type="nucleotide sequence ID" value="NZ_JACYTR010000007.1"/>
</dbReference>
<dbReference type="CDD" id="cd00564">
    <property type="entry name" value="TMP_TenI"/>
    <property type="match status" value="1"/>
</dbReference>
<dbReference type="GO" id="GO:0004789">
    <property type="term" value="F:thiamine-phosphate diphosphorylase activity"/>
    <property type="evidence" value="ECO:0007669"/>
    <property type="project" value="UniProtKB-UniRule"/>
</dbReference>
<evidence type="ECO:0000313" key="13">
    <source>
        <dbReference type="EMBL" id="MBD8525101.1"/>
    </source>
</evidence>
<comment type="function">
    <text evidence="9">Condenses 4-methyl-5-(beta-hydroxyethyl)thiazole monophosphate (THZ-P) and 2-methyl-4-amino-5-hydroxymethyl pyrimidine pyrophosphate (HMP-PP) to form thiamine monophosphate (TMP).</text>
</comment>
<dbReference type="GO" id="GO:0005737">
    <property type="term" value="C:cytoplasm"/>
    <property type="evidence" value="ECO:0007669"/>
    <property type="project" value="TreeGrafter"/>
</dbReference>
<evidence type="ECO:0000256" key="3">
    <source>
        <dbReference type="ARBA" id="ARBA00022723"/>
    </source>
</evidence>
<dbReference type="EC" id="2.5.1.3" evidence="9"/>
<dbReference type="NCBIfam" id="TIGR00693">
    <property type="entry name" value="thiE"/>
    <property type="match status" value="1"/>
</dbReference>
<comment type="similarity">
    <text evidence="9 10">Belongs to the thiamine-phosphate synthase family.</text>
</comment>
<comment type="catalytic activity">
    <reaction evidence="7 9 10">
        <text>2-(2-carboxy-4-methylthiazol-5-yl)ethyl phosphate + 4-amino-2-methyl-5-(diphosphooxymethyl)pyrimidine + 2 H(+) = thiamine phosphate + CO2 + diphosphate</text>
        <dbReference type="Rhea" id="RHEA:47848"/>
        <dbReference type="ChEBI" id="CHEBI:15378"/>
        <dbReference type="ChEBI" id="CHEBI:16526"/>
        <dbReference type="ChEBI" id="CHEBI:33019"/>
        <dbReference type="ChEBI" id="CHEBI:37575"/>
        <dbReference type="ChEBI" id="CHEBI:57841"/>
        <dbReference type="ChEBI" id="CHEBI:62890"/>
        <dbReference type="EC" id="2.5.1.3"/>
    </reaction>
</comment>
<keyword evidence="3 9" id="KW-0479">Metal-binding</keyword>
<dbReference type="InterPro" id="IPR013785">
    <property type="entry name" value="Aldolase_TIM"/>
</dbReference>
<comment type="pathway">
    <text evidence="1 9 11">Cofactor biosynthesis; thiamine diphosphate biosynthesis; thiamine phosphate from 4-amino-2-methyl-5-diphosphomethylpyrimidine and 4-methyl-5-(2-phosphoethyl)-thiazole: step 1/1.</text>
</comment>
<feature type="binding site" evidence="9">
    <location>
        <position position="75"/>
    </location>
    <ligand>
        <name>Mg(2+)</name>
        <dbReference type="ChEBI" id="CHEBI:18420"/>
    </ligand>
</feature>
<name>A0AAW3ZKZ2_9GAMM</name>
<dbReference type="PANTHER" id="PTHR20857">
    <property type="entry name" value="THIAMINE-PHOSPHATE PYROPHOSPHORYLASE"/>
    <property type="match status" value="1"/>
</dbReference>
<feature type="binding site" evidence="9">
    <location>
        <position position="94"/>
    </location>
    <ligand>
        <name>Mg(2+)</name>
        <dbReference type="ChEBI" id="CHEBI:18420"/>
    </ligand>
</feature>
<feature type="binding site" evidence="9">
    <location>
        <position position="169"/>
    </location>
    <ligand>
        <name>2-[(2R,5Z)-2-carboxy-4-methylthiazol-5(2H)-ylidene]ethyl phosphate</name>
        <dbReference type="ChEBI" id="CHEBI:62899"/>
    </ligand>
</feature>
<evidence type="ECO:0000256" key="7">
    <source>
        <dbReference type="ARBA" id="ARBA00047851"/>
    </source>
</evidence>
<accession>A0AAW3ZKZ2</accession>
<dbReference type="GO" id="GO:0000287">
    <property type="term" value="F:magnesium ion binding"/>
    <property type="evidence" value="ECO:0007669"/>
    <property type="project" value="UniProtKB-UniRule"/>
</dbReference>
<proteinExistence type="inferred from homology"/>
<gene>
    <name evidence="9" type="primary">thiE</name>
    <name evidence="13" type="ORF">IFO71_05040</name>
</gene>
<evidence type="ECO:0000313" key="14">
    <source>
        <dbReference type="Proteomes" id="UP000613768"/>
    </source>
</evidence>
<keyword evidence="4 9" id="KW-0460">Magnesium</keyword>
<sequence length="212" mass="22400">MDRPCSRKLPAGLYAITPEHLFGEALYRAVAVVLGAGITVLQYRPKRVGADQRRADAGRLVALCRAHGVCSIINDDPQLAAEAGADGVHLGEHDGSIAAARKLLGLQSIIGVSCYDEWHRVESAVSEGADYLALGAFFPSRSKQTQRRASLELLQRTARFPLPVVAIGGIREDNAAPLIAAGAHGIAVIDALWSADDPAASAAAFARLFAPR</sequence>
<dbReference type="InterPro" id="IPR036206">
    <property type="entry name" value="ThiamineP_synth_sf"/>
</dbReference>
<feature type="binding site" evidence="9">
    <location>
        <begin position="140"/>
        <end position="142"/>
    </location>
    <ligand>
        <name>2-[(2R,5Z)-2-carboxy-4-methylthiazol-5(2H)-ylidene]ethyl phosphate</name>
        <dbReference type="ChEBI" id="CHEBI:62899"/>
    </ligand>
</feature>
<evidence type="ECO:0000259" key="12">
    <source>
        <dbReference type="Pfam" id="PF02581"/>
    </source>
</evidence>
<dbReference type="InterPro" id="IPR022998">
    <property type="entry name" value="ThiamineP_synth_TenI"/>
</dbReference>
<feature type="binding site" evidence="9">
    <location>
        <position position="74"/>
    </location>
    <ligand>
        <name>4-amino-2-methyl-5-(diphosphooxymethyl)pyrimidine</name>
        <dbReference type="ChEBI" id="CHEBI:57841"/>
    </ligand>
</feature>
<organism evidence="13 14">
    <name type="scientific">Pseudomarimonas arenosa</name>
    <dbReference type="NCBI Taxonomy" id="2774145"/>
    <lineage>
        <taxon>Bacteria</taxon>
        <taxon>Pseudomonadati</taxon>
        <taxon>Pseudomonadota</taxon>
        <taxon>Gammaproteobacteria</taxon>
        <taxon>Lysobacterales</taxon>
        <taxon>Lysobacteraceae</taxon>
        <taxon>Pseudomarimonas</taxon>
    </lineage>
</organism>
<dbReference type="Pfam" id="PF02581">
    <property type="entry name" value="TMP-TENI"/>
    <property type="match status" value="1"/>
</dbReference>
<keyword evidence="2 9" id="KW-0808">Transferase</keyword>
<dbReference type="Proteomes" id="UP000613768">
    <property type="component" value="Unassembled WGS sequence"/>
</dbReference>
<evidence type="ECO:0000256" key="10">
    <source>
        <dbReference type="RuleBase" id="RU003826"/>
    </source>
</evidence>
<evidence type="ECO:0000256" key="2">
    <source>
        <dbReference type="ARBA" id="ARBA00022679"/>
    </source>
</evidence>
<comment type="catalytic activity">
    <reaction evidence="8 9 10">
        <text>2-[(2R,5Z)-2-carboxy-4-methylthiazol-5(2H)-ylidene]ethyl phosphate + 4-amino-2-methyl-5-(diphosphooxymethyl)pyrimidine + 2 H(+) = thiamine phosphate + CO2 + diphosphate</text>
        <dbReference type="Rhea" id="RHEA:47844"/>
        <dbReference type="ChEBI" id="CHEBI:15378"/>
        <dbReference type="ChEBI" id="CHEBI:16526"/>
        <dbReference type="ChEBI" id="CHEBI:33019"/>
        <dbReference type="ChEBI" id="CHEBI:37575"/>
        <dbReference type="ChEBI" id="CHEBI:57841"/>
        <dbReference type="ChEBI" id="CHEBI:62899"/>
        <dbReference type="EC" id="2.5.1.3"/>
    </reaction>
</comment>
<dbReference type="HAMAP" id="MF_00097">
    <property type="entry name" value="TMP_synthase"/>
    <property type="match status" value="1"/>
</dbReference>
<evidence type="ECO:0000256" key="6">
    <source>
        <dbReference type="ARBA" id="ARBA00047334"/>
    </source>
</evidence>
<evidence type="ECO:0000256" key="11">
    <source>
        <dbReference type="RuleBase" id="RU004253"/>
    </source>
</evidence>
<feature type="domain" description="Thiamine phosphate synthase/TenI" evidence="12">
    <location>
        <begin position="13"/>
        <end position="192"/>
    </location>
</feature>
<dbReference type="Gene3D" id="3.20.20.70">
    <property type="entry name" value="Aldolase class I"/>
    <property type="match status" value="1"/>
</dbReference>
<evidence type="ECO:0000256" key="8">
    <source>
        <dbReference type="ARBA" id="ARBA00047883"/>
    </source>
</evidence>
<keyword evidence="14" id="KW-1185">Reference proteome</keyword>
<protein>
    <recommendedName>
        <fullName evidence="9">Thiamine-phosphate synthase</fullName>
        <shortName evidence="9">TP synthase</shortName>
        <shortName evidence="9">TPS</shortName>
        <ecNumber evidence="9">2.5.1.3</ecNumber>
    </recommendedName>
    <alternativeName>
        <fullName evidence="9">Thiamine-phosphate pyrophosphorylase</fullName>
        <shortName evidence="9">TMP pyrophosphorylase</shortName>
        <shortName evidence="9">TMP-PPase</shortName>
    </alternativeName>
</protein>
<dbReference type="PANTHER" id="PTHR20857:SF15">
    <property type="entry name" value="THIAMINE-PHOSPHATE SYNTHASE"/>
    <property type="match status" value="1"/>
</dbReference>
<dbReference type="InterPro" id="IPR034291">
    <property type="entry name" value="TMP_synthase"/>
</dbReference>
<reference evidence="13 14" key="1">
    <citation type="submission" date="2020-09" db="EMBL/GenBank/DDBJ databases">
        <title>Pseudoxanthomonas sp. CAU 1598 isolated from sand of Yaerae Beach.</title>
        <authorList>
            <person name="Kim W."/>
        </authorList>
    </citation>
    <scope>NUCLEOTIDE SEQUENCE [LARGE SCALE GENOMIC DNA]</scope>
    <source>
        <strain evidence="13 14">CAU 1598</strain>
    </source>
</reference>
<dbReference type="GO" id="GO:0009228">
    <property type="term" value="P:thiamine biosynthetic process"/>
    <property type="evidence" value="ECO:0007669"/>
    <property type="project" value="UniProtKB-KW"/>
</dbReference>
<evidence type="ECO:0000256" key="5">
    <source>
        <dbReference type="ARBA" id="ARBA00022977"/>
    </source>
</evidence>
<evidence type="ECO:0000256" key="4">
    <source>
        <dbReference type="ARBA" id="ARBA00022842"/>
    </source>
</evidence>
<dbReference type="EMBL" id="JACYTR010000007">
    <property type="protein sequence ID" value="MBD8525101.1"/>
    <property type="molecule type" value="Genomic_DNA"/>
</dbReference>
<comment type="caution">
    <text evidence="9">Lacks conserved residue(s) required for the propagation of feature annotation.</text>
</comment>